<keyword evidence="4 5" id="KW-0326">Glycosidase</keyword>
<sequence length="464" mass="53586">MEHLKPRYHYMPAKNWMNDPIGLHDDGKWYHMFYQYNPFGDRWGSIHWGHCRSTDLIHWEERPIAMKPDRAGGEEHCFSGSLIVPEKGDPLIFYTRIPFGDKAVSHYAEQWMARGDRKLETWRTDRRNPILKADDHGSVGELIDWRDPFVFRAFDRWYMLLGGSLNGEGVILLYRSENLENWSYRHILLKDSAEAPFLECPNIIMEEGKAILFYSPANKAVRCLTGIFTRDEQFKVERKSILDNSAMEGFYAPQMARDREGFIYMIAWAPEESRKGSDFIKGYSGAQTLPRRLSLSPKGYVNIKPHKQCLSLRQRGHRFSQLTPRGEPLALSSPGWQWELSLKLKRDSKESPAANPLRLNICEDKKSGEVTEIRFESSANRLVLDRSRSSVLESVSKSPLFIPLEETADTLSMRIFLDGSLIEIYLNDRYSLTSRLYPSSPEAINITLFCYGSELQGELHQCGL</sequence>
<keyword evidence="9" id="KW-1185">Reference proteome</keyword>
<dbReference type="InterPro" id="IPR023296">
    <property type="entry name" value="Glyco_hydro_beta-prop_sf"/>
</dbReference>
<dbReference type="Pfam" id="PF08244">
    <property type="entry name" value="Glyco_hydro_32C"/>
    <property type="match status" value="1"/>
</dbReference>
<dbReference type="RefSeq" id="WP_184744987.1">
    <property type="nucleotide sequence ID" value="NZ_JACHGJ010000002.1"/>
</dbReference>
<dbReference type="GO" id="GO:0004564">
    <property type="term" value="F:beta-fructofuranosidase activity"/>
    <property type="evidence" value="ECO:0007669"/>
    <property type="project" value="UniProtKB-EC"/>
</dbReference>
<evidence type="ECO:0000256" key="2">
    <source>
        <dbReference type="ARBA" id="ARBA00012758"/>
    </source>
</evidence>
<dbReference type="Gene3D" id="2.60.120.560">
    <property type="entry name" value="Exo-inulinase, domain 1"/>
    <property type="match status" value="1"/>
</dbReference>
<evidence type="ECO:0000256" key="5">
    <source>
        <dbReference type="RuleBase" id="RU362110"/>
    </source>
</evidence>
<feature type="domain" description="Glycosyl hydrolase family 32 N-terminal" evidence="6">
    <location>
        <begin position="9"/>
        <end position="297"/>
    </location>
</feature>
<evidence type="ECO:0000313" key="9">
    <source>
        <dbReference type="Proteomes" id="UP000587760"/>
    </source>
</evidence>
<evidence type="ECO:0000259" key="6">
    <source>
        <dbReference type="Pfam" id="PF00251"/>
    </source>
</evidence>
<evidence type="ECO:0000313" key="8">
    <source>
        <dbReference type="EMBL" id="MBB6479602.1"/>
    </source>
</evidence>
<dbReference type="InterPro" id="IPR013189">
    <property type="entry name" value="Glyco_hydro_32_C"/>
</dbReference>
<dbReference type="CDD" id="cd08996">
    <property type="entry name" value="GH32_FFase"/>
    <property type="match status" value="1"/>
</dbReference>
<dbReference type="PANTHER" id="PTHR43101:SF1">
    <property type="entry name" value="BETA-FRUCTOSIDASE"/>
    <property type="match status" value="1"/>
</dbReference>
<comment type="similarity">
    <text evidence="1 5">Belongs to the glycosyl hydrolase 32 family.</text>
</comment>
<dbReference type="EC" id="3.2.1.26" evidence="2"/>
<accession>A0A841RB01</accession>
<dbReference type="InterPro" id="IPR013320">
    <property type="entry name" value="ConA-like_dom_sf"/>
</dbReference>
<protein>
    <recommendedName>
        <fullName evidence="2">beta-fructofuranosidase</fullName>
        <ecNumber evidence="2">3.2.1.26</ecNumber>
    </recommendedName>
</protein>
<dbReference type="PANTHER" id="PTHR43101">
    <property type="entry name" value="BETA-FRUCTOSIDASE"/>
    <property type="match status" value="1"/>
</dbReference>
<evidence type="ECO:0000256" key="4">
    <source>
        <dbReference type="ARBA" id="ARBA00023295"/>
    </source>
</evidence>
<organism evidence="8 9">
    <name type="scientific">Spirochaeta isovalerica</name>
    <dbReference type="NCBI Taxonomy" id="150"/>
    <lineage>
        <taxon>Bacteria</taxon>
        <taxon>Pseudomonadati</taxon>
        <taxon>Spirochaetota</taxon>
        <taxon>Spirochaetia</taxon>
        <taxon>Spirochaetales</taxon>
        <taxon>Spirochaetaceae</taxon>
        <taxon>Spirochaeta</taxon>
    </lineage>
</organism>
<evidence type="ECO:0000259" key="7">
    <source>
        <dbReference type="Pfam" id="PF08244"/>
    </source>
</evidence>
<feature type="domain" description="Glycosyl hydrolase family 32 C-terminal" evidence="7">
    <location>
        <begin position="311"/>
        <end position="453"/>
    </location>
</feature>
<dbReference type="SUPFAM" id="SSF75005">
    <property type="entry name" value="Arabinanase/levansucrase/invertase"/>
    <property type="match status" value="1"/>
</dbReference>
<dbReference type="Pfam" id="PF00251">
    <property type="entry name" value="Glyco_hydro_32N"/>
    <property type="match status" value="1"/>
</dbReference>
<proteinExistence type="inferred from homology"/>
<reference evidence="8 9" key="1">
    <citation type="submission" date="2020-08" db="EMBL/GenBank/DDBJ databases">
        <title>Genomic Encyclopedia of Type Strains, Phase IV (KMG-IV): sequencing the most valuable type-strain genomes for metagenomic binning, comparative biology and taxonomic classification.</title>
        <authorList>
            <person name="Goeker M."/>
        </authorList>
    </citation>
    <scope>NUCLEOTIDE SEQUENCE [LARGE SCALE GENOMIC DNA]</scope>
    <source>
        <strain evidence="8 9">DSM 2461</strain>
    </source>
</reference>
<evidence type="ECO:0000256" key="1">
    <source>
        <dbReference type="ARBA" id="ARBA00009902"/>
    </source>
</evidence>
<evidence type="ECO:0000256" key="3">
    <source>
        <dbReference type="ARBA" id="ARBA00022801"/>
    </source>
</evidence>
<dbReference type="AlphaFoldDB" id="A0A841RB01"/>
<keyword evidence="3 5" id="KW-0378">Hydrolase</keyword>
<dbReference type="SUPFAM" id="SSF49899">
    <property type="entry name" value="Concanavalin A-like lectins/glucanases"/>
    <property type="match status" value="1"/>
</dbReference>
<gene>
    <name evidence="8" type="ORF">HNR50_001260</name>
</gene>
<comment type="caution">
    <text evidence="8">The sequence shown here is derived from an EMBL/GenBank/DDBJ whole genome shotgun (WGS) entry which is preliminary data.</text>
</comment>
<dbReference type="EMBL" id="JACHGJ010000002">
    <property type="protein sequence ID" value="MBB6479602.1"/>
    <property type="molecule type" value="Genomic_DNA"/>
</dbReference>
<dbReference type="Gene3D" id="2.115.10.20">
    <property type="entry name" value="Glycosyl hydrolase domain, family 43"/>
    <property type="match status" value="1"/>
</dbReference>
<dbReference type="GO" id="GO:0005975">
    <property type="term" value="P:carbohydrate metabolic process"/>
    <property type="evidence" value="ECO:0007669"/>
    <property type="project" value="InterPro"/>
</dbReference>
<dbReference type="InterPro" id="IPR013148">
    <property type="entry name" value="Glyco_hydro_32_N"/>
</dbReference>
<dbReference type="InterPro" id="IPR051214">
    <property type="entry name" value="GH32_Enzymes"/>
</dbReference>
<dbReference type="InterPro" id="IPR001362">
    <property type="entry name" value="Glyco_hydro_32"/>
</dbReference>
<dbReference type="SMART" id="SM00640">
    <property type="entry name" value="Glyco_32"/>
    <property type="match status" value="1"/>
</dbReference>
<dbReference type="Proteomes" id="UP000587760">
    <property type="component" value="Unassembled WGS sequence"/>
</dbReference>
<name>A0A841RB01_9SPIO</name>